<dbReference type="AlphaFoldDB" id="A0A4Y2LCS7"/>
<gene>
    <name evidence="11" type="ORF">AVEN_250725_1</name>
</gene>
<keyword evidence="5 10" id="KW-0808">Transferase</keyword>
<comment type="similarity">
    <text evidence="3 10">Belongs to the ALG6/ALG8 glucosyltransferase family.</text>
</comment>
<organism evidence="11 12">
    <name type="scientific">Araneus ventricosus</name>
    <name type="common">Orbweaver spider</name>
    <name type="synonym">Epeira ventricosa</name>
    <dbReference type="NCBI Taxonomy" id="182803"/>
    <lineage>
        <taxon>Eukaryota</taxon>
        <taxon>Metazoa</taxon>
        <taxon>Ecdysozoa</taxon>
        <taxon>Arthropoda</taxon>
        <taxon>Chelicerata</taxon>
        <taxon>Arachnida</taxon>
        <taxon>Araneae</taxon>
        <taxon>Araneomorphae</taxon>
        <taxon>Entelegynae</taxon>
        <taxon>Araneoidea</taxon>
        <taxon>Araneidae</taxon>
        <taxon>Araneus</taxon>
    </lineage>
</organism>
<dbReference type="GO" id="GO:0005789">
    <property type="term" value="C:endoplasmic reticulum membrane"/>
    <property type="evidence" value="ECO:0007669"/>
    <property type="project" value="UniProtKB-SubCell"/>
</dbReference>
<dbReference type="UniPathway" id="UPA00378"/>
<dbReference type="Pfam" id="PF03155">
    <property type="entry name" value="Alg6_Alg8"/>
    <property type="match status" value="1"/>
</dbReference>
<dbReference type="EMBL" id="BGPR01005668">
    <property type="protein sequence ID" value="GBN12324.1"/>
    <property type="molecule type" value="Genomic_DNA"/>
</dbReference>
<keyword evidence="8 10" id="KW-1133">Transmembrane helix</keyword>
<accession>A0A4Y2LCS7</accession>
<keyword evidence="9 10" id="KW-0472">Membrane</keyword>
<dbReference type="Proteomes" id="UP000499080">
    <property type="component" value="Unassembled WGS sequence"/>
</dbReference>
<evidence type="ECO:0000256" key="7">
    <source>
        <dbReference type="ARBA" id="ARBA00022824"/>
    </source>
</evidence>
<evidence type="ECO:0000256" key="1">
    <source>
        <dbReference type="ARBA" id="ARBA00004477"/>
    </source>
</evidence>
<evidence type="ECO:0000256" key="4">
    <source>
        <dbReference type="ARBA" id="ARBA00022676"/>
    </source>
</evidence>
<comment type="caution">
    <text evidence="11">The sequence shown here is derived from an EMBL/GenBank/DDBJ whole genome shotgun (WGS) entry which is preliminary data.</text>
</comment>
<sequence length="157" mass="17542">MTNGRNFSEPSALQHSKTVSLSLLFCPPWHCSPLNVKINSSLAFFLFSFQVHEKTILLPALPILLQLEEYPLPCVWFAYISTFSLVPLLAKDGLMIPFVALCALFLIGAIRGYEELLLSLRTKSSRYASLSVVKHPPAGVVHNTHSARAYPIRCKAW</sequence>
<evidence type="ECO:0000313" key="11">
    <source>
        <dbReference type="EMBL" id="GBN12324.1"/>
    </source>
</evidence>
<dbReference type="PANTHER" id="PTHR12413">
    <property type="entry name" value="DOLICHYL GLYCOSYLTRANSFERASE"/>
    <property type="match status" value="1"/>
</dbReference>
<evidence type="ECO:0000313" key="12">
    <source>
        <dbReference type="Proteomes" id="UP000499080"/>
    </source>
</evidence>
<keyword evidence="4 10" id="KW-0328">Glycosyltransferase</keyword>
<proteinExistence type="inferred from homology"/>
<protein>
    <recommendedName>
        <fullName evidence="10">Alpha-1,3-glucosyltransferase</fullName>
        <ecNumber evidence="10">2.4.1.-</ecNumber>
    </recommendedName>
</protein>
<reference evidence="11 12" key="1">
    <citation type="journal article" date="2019" name="Sci. Rep.">
        <title>Orb-weaving spider Araneus ventricosus genome elucidates the spidroin gene catalogue.</title>
        <authorList>
            <person name="Kono N."/>
            <person name="Nakamura H."/>
            <person name="Ohtoshi R."/>
            <person name="Moran D.A.P."/>
            <person name="Shinohara A."/>
            <person name="Yoshida Y."/>
            <person name="Fujiwara M."/>
            <person name="Mori M."/>
            <person name="Tomita M."/>
            <person name="Arakawa K."/>
        </authorList>
    </citation>
    <scope>NUCLEOTIDE SEQUENCE [LARGE SCALE GENOMIC DNA]</scope>
</reference>
<evidence type="ECO:0000256" key="5">
    <source>
        <dbReference type="ARBA" id="ARBA00022679"/>
    </source>
</evidence>
<keyword evidence="12" id="KW-1185">Reference proteome</keyword>
<evidence type="ECO:0000256" key="10">
    <source>
        <dbReference type="RuleBase" id="RU363110"/>
    </source>
</evidence>
<keyword evidence="7 10" id="KW-0256">Endoplasmic reticulum</keyword>
<evidence type="ECO:0000256" key="3">
    <source>
        <dbReference type="ARBA" id="ARBA00008715"/>
    </source>
</evidence>
<evidence type="ECO:0000256" key="2">
    <source>
        <dbReference type="ARBA" id="ARBA00004922"/>
    </source>
</evidence>
<dbReference type="GO" id="GO:0042281">
    <property type="term" value="F:dolichyl pyrophosphate Man9GlcNAc2 alpha-1,3-glucosyltransferase activity"/>
    <property type="evidence" value="ECO:0007669"/>
    <property type="project" value="TreeGrafter"/>
</dbReference>
<feature type="transmembrane region" description="Helical" evidence="10">
    <location>
        <begin position="95"/>
        <end position="113"/>
    </location>
</feature>
<dbReference type="OrthoDB" id="4983at2759"/>
<comment type="caution">
    <text evidence="10">Lacks conserved residue(s) required for the propagation of feature annotation.</text>
</comment>
<keyword evidence="6 10" id="KW-0812">Transmembrane</keyword>
<name>A0A4Y2LCS7_ARAVE</name>
<dbReference type="PANTHER" id="PTHR12413:SF1">
    <property type="entry name" value="DOLICHYL PYROPHOSPHATE MAN9GLCNAC2 ALPHA-1,3-GLUCOSYLTRANSFERASE"/>
    <property type="match status" value="1"/>
</dbReference>
<dbReference type="InterPro" id="IPR004856">
    <property type="entry name" value="Glyco_trans_ALG6/ALG8"/>
</dbReference>
<dbReference type="EC" id="2.4.1.-" evidence="10"/>
<comment type="pathway">
    <text evidence="2 10">Protein modification; protein glycosylation.</text>
</comment>
<evidence type="ECO:0000256" key="6">
    <source>
        <dbReference type="ARBA" id="ARBA00022692"/>
    </source>
</evidence>
<evidence type="ECO:0000256" key="9">
    <source>
        <dbReference type="ARBA" id="ARBA00023136"/>
    </source>
</evidence>
<evidence type="ECO:0000256" key="8">
    <source>
        <dbReference type="ARBA" id="ARBA00022989"/>
    </source>
</evidence>
<comment type="subcellular location">
    <subcellularLocation>
        <location evidence="1 10">Endoplasmic reticulum membrane</location>
        <topology evidence="1 10">Multi-pass membrane protein</topology>
    </subcellularLocation>
</comment>